<keyword evidence="4" id="KW-0597">Phosphoprotein</keyword>
<dbReference type="GO" id="GO:0043565">
    <property type="term" value="F:sequence-specific DNA binding"/>
    <property type="evidence" value="ECO:0007669"/>
    <property type="project" value="InterPro"/>
</dbReference>
<evidence type="ECO:0000256" key="4">
    <source>
        <dbReference type="PROSITE-ProRule" id="PRU00169"/>
    </source>
</evidence>
<evidence type="ECO:0000256" key="2">
    <source>
        <dbReference type="ARBA" id="ARBA00023125"/>
    </source>
</evidence>
<dbReference type="PRINTS" id="PR00032">
    <property type="entry name" value="HTHARAC"/>
</dbReference>
<evidence type="ECO:0000313" key="8">
    <source>
        <dbReference type="Proteomes" id="UP000198778"/>
    </source>
</evidence>
<dbReference type="Pfam" id="PF12833">
    <property type="entry name" value="HTH_18"/>
    <property type="match status" value="1"/>
</dbReference>
<dbReference type="PANTHER" id="PTHR43280">
    <property type="entry name" value="ARAC-FAMILY TRANSCRIPTIONAL REGULATOR"/>
    <property type="match status" value="1"/>
</dbReference>
<dbReference type="Gene3D" id="3.40.50.2300">
    <property type="match status" value="1"/>
</dbReference>
<gene>
    <name evidence="7" type="ORF">SAMN04488053_10973</name>
</gene>
<dbReference type="AlphaFoldDB" id="A0A1H0HXH2"/>
<dbReference type="OrthoDB" id="9788446at2"/>
<dbReference type="PROSITE" id="PS01124">
    <property type="entry name" value="HTH_ARAC_FAMILY_2"/>
    <property type="match status" value="1"/>
</dbReference>
<dbReference type="SMART" id="SM00448">
    <property type="entry name" value="REC"/>
    <property type="match status" value="1"/>
</dbReference>
<dbReference type="InterPro" id="IPR020449">
    <property type="entry name" value="Tscrpt_reg_AraC-type_HTH"/>
</dbReference>
<dbReference type="RefSeq" id="WP_090843441.1">
    <property type="nucleotide sequence ID" value="NZ_FNIL01000009.1"/>
</dbReference>
<dbReference type="InterPro" id="IPR001789">
    <property type="entry name" value="Sig_transdc_resp-reg_receiver"/>
</dbReference>
<feature type="domain" description="Response regulatory" evidence="6">
    <location>
        <begin position="5"/>
        <end position="122"/>
    </location>
</feature>
<keyword evidence="2" id="KW-0238">DNA-binding</keyword>
<dbReference type="GO" id="GO:0000160">
    <property type="term" value="P:phosphorelay signal transduction system"/>
    <property type="evidence" value="ECO:0007669"/>
    <property type="project" value="InterPro"/>
</dbReference>
<dbReference type="Proteomes" id="UP000198778">
    <property type="component" value="Unassembled WGS sequence"/>
</dbReference>
<dbReference type="InterPro" id="IPR009057">
    <property type="entry name" value="Homeodomain-like_sf"/>
</dbReference>
<feature type="domain" description="HTH araC/xylS-type" evidence="5">
    <location>
        <begin position="154"/>
        <end position="252"/>
    </location>
</feature>
<dbReference type="PROSITE" id="PS50110">
    <property type="entry name" value="RESPONSE_REGULATORY"/>
    <property type="match status" value="1"/>
</dbReference>
<dbReference type="PROSITE" id="PS00041">
    <property type="entry name" value="HTH_ARAC_FAMILY_1"/>
    <property type="match status" value="1"/>
</dbReference>
<keyword evidence="8" id="KW-1185">Reference proteome</keyword>
<dbReference type="GO" id="GO:0003700">
    <property type="term" value="F:DNA-binding transcription factor activity"/>
    <property type="evidence" value="ECO:0007669"/>
    <property type="project" value="InterPro"/>
</dbReference>
<sequence>MRNPLILIVDDEPKSRQGLKRRLDAWNEQLADIHTAGTAFEALEFMQEHEVDLLITDIRMPEMTGLELIEKTKKLNQEPVFIVISAYSEFEYAQRALKMGVVNYLLKPVKKEAFIEAVSSALAAREKKDRYAMVEKAMEDPALEQIESLPEPLQEAAQFIEEHLGEKFSLKDVAAHVHLNPSYFSVLFKEQMGITFSEFLTRKRLQQAKRILLTSDLPVGEIAERTGYQTAKYFIQIFKEYEGKTPSKYRKEARED</sequence>
<evidence type="ECO:0000256" key="3">
    <source>
        <dbReference type="ARBA" id="ARBA00023163"/>
    </source>
</evidence>
<dbReference type="STRING" id="745820.SAMN04488053_10973"/>
<organism evidence="7 8">
    <name type="scientific">Alkalicoccus daliensis</name>
    <dbReference type="NCBI Taxonomy" id="745820"/>
    <lineage>
        <taxon>Bacteria</taxon>
        <taxon>Bacillati</taxon>
        <taxon>Bacillota</taxon>
        <taxon>Bacilli</taxon>
        <taxon>Bacillales</taxon>
        <taxon>Bacillaceae</taxon>
        <taxon>Alkalicoccus</taxon>
    </lineage>
</organism>
<evidence type="ECO:0000313" key="7">
    <source>
        <dbReference type="EMBL" id="SDO23521.1"/>
    </source>
</evidence>
<dbReference type="EMBL" id="FNIL01000009">
    <property type="protein sequence ID" value="SDO23521.1"/>
    <property type="molecule type" value="Genomic_DNA"/>
</dbReference>
<dbReference type="SUPFAM" id="SSF52172">
    <property type="entry name" value="CheY-like"/>
    <property type="match status" value="1"/>
</dbReference>
<dbReference type="CDD" id="cd17536">
    <property type="entry name" value="REC_YesN-like"/>
    <property type="match status" value="1"/>
</dbReference>
<evidence type="ECO:0000256" key="1">
    <source>
        <dbReference type="ARBA" id="ARBA00023015"/>
    </source>
</evidence>
<dbReference type="InterPro" id="IPR018062">
    <property type="entry name" value="HTH_AraC-typ_CS"/>
</dbReference>
<protein>
    <submittedName>
        <fullName evidence="7">Two component transcriptional regulator, AraC family</fullName>
    </submittedName>
</protein>
<reference evidence="8" key="1">
    <citation type="submission" date="2016-10" db="EMBL/GenBank/DDBJ databases">
        <authorList>
            <person name="Varghese N."/>
            <person name="Submissions S."/>
        </authorList>
    </citation>
    <scope>NUCLEOTIDE SEQUENCE [LARGE SCALE GENOMIC DNA]</scope>
    <source>
        <strain evidence="8">CGMCC 1.10369</strain>
    </source>
</reference>
<dbReference type="PANTHER" id="PTHR43280:SF28">
    <property type="entry name" value="HTH-TYPE TRANSCRIPTIONAL ACTIVATOR RHAS"/>
    <property type="match status" value="1"/>
</dbReference>
<dbReference type="SUPFAM" id="SSF46689">
    <property type="entry name" value="Homeodomain-like"/>
    <property type="match status" value="2"/>
</dbReference>
<dbReference type="InterPro" id="IPR018060">
    <property type="entry name" value="HTH_AraC"/>
</dbReference>
<accession>A0A1H0HXH2</accession>
<keyword evidence="1" id="KW-0805">Transcription regulation</keyword>
<keyword evidence="3" id="KW-0804">Transcription</keyword>
<dbReference type="SMART" id="SM00342">
    <property type="entry name" value="HTH_ARAC"/>
    <property type="match status" value="1"/>
</dbReference>
<proteinExistence type="predicted"/>
<dbReference type="Gene3D" id="1.10.10.60">
    <property type="entry name" value="Homeodomain-like"/>
    <property type="match status" value="2"/>
</dbReference>
<name>A0A1H0HXH2_9BACI</name>
<evidence type="ECO:0000259" key="5">
    <source>
        <dbReference type="PROSITE" id="PS01124"/>
    </source>
</evidence>
<evidence type="ECO:0000259" key="6">
    <source>
        <dbReference type="PROSITE" id="PS50110"/>
    </source>
</evidence>
<dbReference type="Pfam" id="PF00072">
    <property type="entry name" value="Response_reg"/>
    <property type="match status" value="1"/>
</dbReference>
<dbReference type="InterPro" id="IPR011006">
    <property type="entry name" value="CheY-like_superfamily"/>
</dbReference>
<feature type="modified residue" description="4-aspartylphosphate" evidence="4">
    <location>
        <position position="57"/>
    </location>
</feature>